<evidence type="ECO:0008006" key="4">
    <source>
        <dbReference type="Google" id="ProtNLM"/>
    </source>
</evidence>
<dbReference type="Gramene" id="rna-gnl|WGS:JABURB|Cocit.L4009.1">
    <property type="protein sequence ID" value="cds-KAF7851390.1"/>
    <property type="gene ID" value="gene-BT93_L4009"/>
</dbReference>
<feature type="compositionally biased region" description="Basic and acidic residues" evidence="1">
    <location>
        <begin position="207"/>
        <end position="231"/>
    </location>
</feature>
<dbReference type="EMBL" id="MU089545">
    <property type="protein sequence ID" value="KAF7851390.1"/>
    <property type="molecule type" value="Genomic_DNA"/>
</dbReference>
<gene>
    <name evidence="2" type="ORF">BT93_L4009</name>
</gene>
<dbReference type="InterPro" id="IPR025322">
    <property type="entry name" value="PADRE_dom"/>
</dbReference>
<feature type="region of interest" description="Disordered" evidence="1">
    <location>
        <begin position="178"/>
        <end position="231"/>
    </location>
</feature>
<accession>A0A8T0CVB5</accession>
<comment type="caution">
    <text evidence="2">The sequence shown here is derived from an EMBL/GenBank/DDBJ whole genome shotgun (WGS) entry which is preliminary data.</text>
</comment>
<dbReference type="PANTHER" id="PTHR33148">
    <property type="entry name" value="PLASTID MOVEMENT IMPAIRED PROTEIN-RELATED"/>
    <property type="match status" value="1"/>
</dbReference>
<reference evidence="2" key="1">
    <citation type="submission" date="2020-05" db="EMBL/GenBank/DDBJ databases">
        <title>WGS assembly of Corymbia citriodora subspecies variegata.</title>
        <authorList>
            <person name="Barry K."/>
            <person name="Hundley H."/>
            <person name="Shu S."/>
            <person name="Jenkins J."/>
            <person name="Grimwood J."/>
            <person name="Baten A."/>
        </authorList>
    </citation>
    <scope>NUCLEOTIDE SEQUENCE</scope>
    <source>
        <strain evidence="2">CV2-018</strain>
    </source>
</reference>
<name>A0A8T0CVB5_CORYI</name>
<proteinExistence type="predicted"/>
<organism evidence="2 3">
    <name type="scientific">Corymbia citriodora subsp. variegata</name>
    <dbReference type="NCBI Taxonomy" id="360336"/>
    <lineage>
        <taxon>Eukaryota</taxon>
        <taxon>Viridiplantae</taxon>
        <taxon>Streptophyta</taxon>
        <taxon>Embryophyta</taxon>
        <taxon>Tracheophyta</taxon>
        <taxon>Spermatophyta</taxon>
        <taxon>Magnoliopsida</taxon>
        <taxon>eudicotyledons</taxon>
        <taxon>Gunneridae</taxon>
        <taxon>Pentapetalae</taxon>
        <taxon>rosids</taxon>
        <taxon>malvids</taxon>
        <taxon>Myrtales</taxon>
        <taxon>Myrtaceae</taxon>
        <taxon>Myrtoideae</taxon>
        <taxon>Eucalypteae</taxon>
        <taxon>Corymbia</taxon>
    </lineage>
</organism>
<dbReference type="Proteomes" id="UP000806378">
    <property type="component" value="Unassembled WGS sequence"/>
</dbReference>
<evidence type="ECO:0000313" key="3">
    <source>
        <dbReference type="Proteomes" id="UP000806378"/>
    </source>
</evidence>
<keyword evidence="3" id="KW-1185">Reference proteome</keyword>
<dbReference type="AlphaFoldDB" id="A0A8T0CVB5"/>
<evidence type="ECO:0000313" key="2">
    <source>
        <dbReference type="EMBL" id="KAF7851390.1"/>
    </source>
</evidence>
<sequence length="231" mass="25638">MGNSMGGKRRAKVMKINGDTFKLKTPVRAGDVVKDYPGHVLMDSEAVKHFGIRAKPLEPQQELRPKKVYFLVELPKFPEGEEEGGRRLPRRVRSTGIQMSAKDRLECLMLSRRAASDLALARSEGADRGRPRQVGEGPLTVKMRLTRAEMAKLVEESRDEKEVAERIMSLCYGDENVLPQGGSNWTPGRGGIKAKSSSSNSSSSIKLSEKRVRFDPTEGGEIRTEIQPETS</sequence>
<dbReference type="PANTHER" id="PTHR33148:SF6">
    <property type="entry name" value="DUF4228 DOMAIN-CONTAINING PROTEIN"/>
    <property type="match status" value="1"/>
</dbReference>
<protein>
    <recommendedName>
        <fullName evidence="4">Plastid movement impaired 2</fullName>
    </recommendedName>
</protein>
<evidence type="ECO:0000256" key="1">
    <source>
        <dbReference type="SAM" id="MobiDB-lite"/>
    </source>
</evidence>
<dbReference type="OrthoDB" id="676555at2759"/>
<dbReference type="Pfam" id="PF14009">
    <property type="entry name" value="PADRE"/>
    <property type="match status" value="1"/>
</dbReference>